<dbReference type="RefSeq" id="WP_251933522.1">
    <property type="nucleotide sequence ID" value="NZ_CP098747.1"/>
</dbReference>
<evidence type="ECO:0000313" key="3">
    <source>
        <dbReference type="Proteomes" id="UP001056291"/>
    </source>
</evidence>
<reference evidence="2" key="1">
    <citation type="submission" date="2022-06" db="EMBL/GenBank/DDBJ databases">
        <title>Sneathiella actinostolidae sp. nov., isolated from a sea anemonein the Western Pacific Ocean.</title>
        <authorList>
            <person name="Wei M.J."/>
        </authorList>
    </citation>
    <scope>NUCLEOTIDE SEQUENCE</scope>
    <source>
        <strain evidence="2">PHK-P5</strain>
    </source>
</reference>
<accession>A0ABY4W7L6</accession>
<gene>
    <name evidence="2" type="ORF">NBZ79_15860</name>
</gene>
<keyword evidence="1" id="KW-0812">Transmembrane</keyword>
<keyword evidence="1" id="KW-1133">Transmembrane helix</keyword>
<protein>
    <submittedName>
        <fullName evidence="2">DUF4870 domain-containing protein</fullName>
    </submittedName>
</protein>
<evidence type="ECO:0000256" key="1">
    <source>
        <dbReference type="SAM" id="Phobius"/>
    </source>
</evidence>
<proteinExistence type="predicted"/>
<keyword evidence="3" id="KW-1185">Reference proteome</keyword>
<feature type="transmembrane region" description="Helical" evidence="1">
    <location>
        <begin position="67"/>
        <end position="99"/>
    </location>
</feature>
<dbReference type="Proteomes" id="UP001056291">
    <property type="component" value="Chromosome"/>
</dbReference>
<name>A0ABY4W7L6_9PROT</name>
<evidence type="ECO:0000313" key="2">
    <source>
        <dbReference type="EMBL" id="USG60641.1"/>
    </source>
</evidence>
<sequence length="122" mass="14060">MDETTQTPQEMKSDKGAAKMAQIIYFLYLATLVIQIAHFVGAVMAYLNKDENSPWIETHFQYQIRTFWMYTLYLIIAAVTAFAGVGVFVFLCAAVWLVIRCATGMKYLYREQAVPNPTTWLW</sequence>
<feature type="transmembrane region" description="Helical" evidence="1">
    <location>
        <begin position="23"/>
        <end position="47"/>
    </location>
</feature>
<keyword evidence="1" id="KW-0472">Membrane</keyword>
<dbReference type="EMBL" id="CP098747">
    <property type="protein sequence ID" value="USG60641.1"/>
    <property type="molecule type" value="Genomic_DNA"/>
</dbReference>
<organism evidence="2 3">
    <name type="scientific">Sneathiella marina</name>
    <dbReference type="NCBI Taxonomy" id="2950108"/>
    <lineage>
        <taxon>Bacteria</taxon>
        <taxon>Pseudomonadati</taxon>
        <taxon>Pseudomonadota</taxon>
        <taxon>Alphaproteobacteria</taxon>
        <taxon>Sneathiellales</taxon>
        <taxon>Sneathiellaceae</taxon>
        <taxon>Sneathiella</taxon>
    </lineage>
</organism>